<dbReference type="GO" id="GO:0007229">
    <property type="term" value="P:integrin-mediated signaling pathway"/>
    <property type="evidence" value="ECO:0007669"/>
    <property type="project" value="TreeGrafter"/>
</dbReference>
<dbReference type="SMART" id="SM00191">
    <property type="entry name" value="Int_alpha"/>
    <property type="match status" value="1"/>
</dbReference>
<dbReference type="PROSITE" id="PS51470">
    <property type="entry name" value="FG_GAP"/>
    <property type="match status" value="1"/>
</dbReference>
<feature type="chain" id="PRO_5018042822" evidence="2">
    <location>
        <begin position="22"/>
        <end position="133"/>
    </location>
</feature>
<evidence type="ECO:0000313" key="4">
    <source>
        <dbReference type="Proteomes" id="UP000242638"/>
    </source>
</evidence>
<dbReference type="GO" id="GO:0007160">
    <property type="term" value="P:cell-matrix adhesion"/>
    <property type="evidence" value="ECO:0007669"/>
    <property type="project" value="TreeGrafter"/>
</dbReference>
<dbReference type="GO" id="GO:0001525">
    <property type="term" value="P:angiogenesis"/>
    <property type="evidence" value="ECO:0007669"/>
    <property type="project" value="TreeGrafter"/>
</dbReference>
<evidence type="ECO:0000256" key="2">
    <source>
        <dbReference type="SAM" id="SignalP"/>
    </source>
</evidence>
<dbReference type="SUPFAM" id="SSF69318">
    <property type="entry name" value="Integrin alpha N-terminal domain"/>
    <property type="match status" value="1"/>
</dbReference>
<protein>
    <submittedName>
        <fullName evidence="3">Uncharacterized protein</fullName>
    </submittedName>
</protein>
<evidence type="ECO:0000256" key="1">
    <source>
        <dbReference type="PROSITE-ProRule" id="PRU00803"/>
    </source>
</evidence>
<dbReference type="Bgee" id="ENSPREG00000012311">
    <property type="expression patterns" value="Expressed in head"/>
</dbReference>
<accession>A0A3P9P8N6</accession>
<dbReference type="PANTHER" id="PTHR23220:SF73">
    <property type="entry name" value="INTEGRIN ALPHA-IIB"/>
    <property type="match status" value="1"/>
</dbReference>
<dbReference type="InterPro" id="IPR013519">
    <property type="entry name" value="Int_alpha_beta-p"/>
</dbReference>
<dbReference type="PANTHER" id="PTHR23220">
    <property type="entry name" value="INTEGRIN ALPHA"/>
    <property type="match status" value="1"/>
</dbReference>
<dbReference type="GO" id="GO:0008305">
    <property type="term" value="C:integrin complex"/>
    <property type="evidence" value="ECO:0007669"/>
    <property type="project" value="TreeGrafter"/>
</dbReference>
<keyword evidence="2" id="KW-0732">Signal</keyword>
<keyword evidence="4" id="KW-1185">Reference proteome</keyword>
<dbReference type="AlphaFoldDB" id="A0A3P9P8N6"/>
<dbReference type="GO" id="GO:0098609">
    <property type="term" value="P:cell-cell adhesion"/>
    <property type="evidence" value="ECO:0007669"/>
    <property type="project" value="TreeGrafter"/>
</dbReference>
<sequence>MNMFSFLRYWCVCALLCVTASVCLNLLEKPVMFSGPVGSLFGFSIDFHSFNNTFFVVIGAPKANSSQPGVTEGGGVFLCTWSPDGACDIIHFDLTGLRFHSFKSRQWFGASVRSVGSTHLLVREHWVQHFSIS</sequence>
<dbReference type="STRING" id="8081.ENSPREP00000018182"/>
<feature type="signal peptide" evidence="2">
    <location>
        <begin position="1"/>
        <end position="21"/>
    </location>
</feature>
<feature type="repeat" description="FG-GAP" evidence="1">
    <location>
        <begin position="25"/>
        <end position="88"/>
    </location>
</feature>
<dbReference type="Gene3D" id="2.130.10.130">
    <property type="entry name" value="Integrin alpha, N-terminal"/>
    <property type="match status" value="1"/>
</dbReference>
<reference evidence="4" key="1">
    <citation type="submission" date="2013-11" db="EMBL/GenBank/DDBJ databases">
        <title>The genomic landscape of the Guanapo guppy.</title>
        <authorList>
            <person name="Kuenstner A."/>
            <person name="Dreyer C."/>
        </authorList>
    </citation>
    <scope>NUCLEOTIDE SEQUENCE</scope>
    <source>
        <strain evidence="4">Guanapo</strain>
    </source>
</reference>
<dbReference type="InterPro" id="IPR028994">
    <property type="entry name" value="Integrin_alpha_N"/>
</dbReference>
<dbReference type="GeneTree" id="ENSGT00940000158361"/>
<reference evidence="3" key="3">
    <citation type="submission" date="2025-09" db="UniProtKB">
        <authorList>
            <consortium name="Ensembl"/>
        </authorList>
    </citation>
    <scope>IDENTIFICATION</scope>
    <source>
        <strain evidence="3">Guanapo</strain>
    </source>
</reference>
<dbReference type="GO" id="GO:0033627">
    <property type="term" value="P:cell adhesion mediated by integrin"/>
    <property type="evidence" value="ECO:0007669"/>
    <property type="project" value="TreeGrafter"/>
</dbReference>
<dbReference type="GO" id="GO:0009897">
    <property type="term" value="C:external side of plasma membrane"/>
    <property type="evidence" value="ECO:0007669"/>
    <property type="project" value="TreeGrafter"/>
</dbReference>
<dbReference type="Ensembl" id="ENSPRET00000018379.1">
    <property type="protein sequence ID" value="ENSPREP00000018182.1"/>
    <property type="gene ID" value="ENSPREG00000012311.1"/>
</dbReference>
<dbReference type="OMA" id="WLACIIL"/>
<dbReference type="GO" id="GO:0005178">
    <property type="term" value="F:integrin binding"/>
    <property type="evidence" value="ECO:0007669"/>
    <property type="project" value="TreeGrafter"/>
</dbReference>
<proteinExistence type="predicted"/>
<evidence type="ECO:0000313" key="3">
    <source>
        <dbReference type="Ensembl" id="ENSPREP00000018182.1"/>
    </source>
</evidence>
<organism evidence="3 4">
    <name type="scientific">Poecilia reticulata</name>
    <name type="common">Guppy</name>
    <name type="synonym">Acanthophacelus reticulatus</name>
    <dbReference type="NCBI Taxonomy" id="8081"/>
    <lineage>
        <taxon>Eukaryota</taxon>
        <taxon>Metazoa</taxon>
        <taxon>Chordata</taxon>
        <taxon>Craniata</taxon>
        <taxon>Vertebrata</taxon>
        <taxon>Euteleostomi</taxon>
        <taxon>Actinopterygii</taxon>
        <taxon>Neopterygii</taxon>
        <taxon>Teleostei</taxon>
        <taxon>Neoteleostei</taxon>
        <taxon>Acanthomorphata</taxon>
        <taxon>Ovalentaria</taxon>
        <taxon>Atherinomorphae</taxon>
        <taxon>Cyprinodontiformes</taxon>
        <taxon>Poeciliidae</taxon>
        <taxon>Poeciliinae</taxon>
        <taxon>Poecilia</taxon>
    </lineage>
</organism>
<name>A0A3P9P8N6_POERE</name>
<dbReference type="Proteomes" id="UP000242638">
    <property type="component" value="Unassembled WGS sequence"/>
</dbReference>
<reference evidence="3" key="2">
    <citation type="submission" date="2025-08" db="UniProtKB">
        <authorList>
            <consortium name="Ensembl"/>
        </authorList>
    </citation>
    <scope>IDENTIFICATION</scope>
    <source>
        <strain evidence="3">Guanapo</strain>
    </source>
</reference>